<dbReference type="FunFam" id="3.40.80.10:FF:000001">
    <property type="entry name" value="Peptidoglycan recognition protein 1"/>
    <property type="match status" value="1"/>
</dbReference>
<dbReference type="PANTHER" id="PTHR11022">
    <property type="entry name" value="PEPTIDOGLYCAN RECOGNITION PROTEIN"/>
    <property type="match status" value="1"/>
</dbReference>
<dbReference type="GO" id="GO:0045087">
    <property type="term" value="P:innate immune response"/>
    <property type="evidence" value="ECO:0007669"/>
    <property type="project" value="UniProtKB-KW"/>
</dbReference>
<evidence type="ECO:0000259" key="5">
    <source>
        <dbReference type="SMART" id="SM00701"/>
    </source>
</evidence>
<evidence type="ECO:0000256" key="2">
    <source>
        <dbReference type="ARBA" id="ARBA00022588"/>
    </source>
</evidence>
<dbReference type="GO" id="GO:0009253">
    <property type="term" value="P:peptidoglycan catabolic process"/>
    <property type="evidence" value="ECO:0007669"/>
    <property type="project" value="InterPro"/>
</dbReference>
<evidence type="ECO:0008006" key="8">
    <source>
        <dbReference type="Google" id="ProtNLM"/>
    </source>
</evidence>
<evidence type="ECO:0000259" key="4">
    <source>
        <dbReference type="SMART" id="SM00644"/>
    </source>
</evidence>
<comment type="similarity">
    <text evidence="1">Belongs to the N-acetylmuramoyl-L-alanine amidase 2 family.</text>
</comment>
<proteinExistence type="inferred from homology"/>
<sequence length="198" mass="21840">MLRDALVKGFEKKKTDQFLALADSAPLLFVQRSQWYAEPARSPPRPLAALPAILAIISHTAGSPCHDLETCAKIVFDIQQYHKYGKGHLWSDIGYNFLVGGDGLVYVGRGWGVEGAHTLGYNAWSLGVALVGKFDATRRLLERAVERGHLARNYTLLGQRQCKQTQSPGNATYAIIKGWPHWSLLPPILAQTTTTTTI</sequence>
<evidence type="ECO:0000313" key="7">
    <source>
        <dbReference type="Proteomes" id="UP000479190"/>
    </source>
</evidence>
<dbReference type="CDD" id="cd06583">
    <property type="entry name" value="PGRP"/>
    <property type="match status" value="1"/>
</dbReference>
<dbReference type="EMBL" id="CADCXV010000885">
    <property type="protein sequence ID" value="CAB0038022.1"/>
    <property type="molecule type" value="Genomic_DNA"/>
</dbReference>
<dbReference type="AlphaFoldDB" id="A0A6H5IQH5"/>
<evidence type="ECO:0000256" key="1">
    <source>
        <dbReference type="ARBA" id="ARBA00007553"/>
    </source>
</evidence>
<dbReference type="InterPro" id="IPR015510">
    <property type="entry name" value="PGRP"/>
</dbReference>
<dbReference type="Proteomes" id="UP000479190">
    <property type="component" value="Unassembled WGS sequence"/>
</dbReference>
<dbReference type="GO" id="GO:0008270">
    <property type="term" value="F:zinc ion binding"/>
    <property type="evidence" value="ECO:0007669"/>
    <property type="project" value="InterPro"/>
</dbReference>
<name>A0A6H5IQH5_9HYME</name>
<dbReference type="SMART" id="SM00644">
    <property type="entry name" value="Ami_2"/>
    <property type="match status" value="1"/>
</dbReference>
<feature type="domain" description="Peptidoglycan recognition protein family" evidence="5">
    <location>
        <begin position="27"/>
        <end position="163"/>
    </location>
</feature>
<dbReference type="InterPro" id="IPR002502">
    <property type="entry name" value="Amidase_domain"/>
</dbReference>
<dbReference type="InterPro" id="IPR036505">
    <property type="entry name" value="Amidase/PGRP_sf"/>
</dbReference>
<dbReference type="OrthoDB" id="10001926at2759"/>
<dbReference type="GO" id="GO:0008745">
    <property type="term" value="F:N-acetylmuramoyl-L-alanine amidase activity"/>
    <property type="evidence" value="ECO:0007669"/>
    <property type="project" value="InterPro"/>
</dbReference>
<keyword evidence="3" id="KW-0391">Immunity</keyword>
<reference evidence="6 7" key="1">
    <citation type="submission" date="2020-02" db="EMBL/GenBank/DDBJ databases">
        <authorList>
            <person name="Ferguson B K."/>
        </authorList>
    </citation>
    <scope>NUCLEOTIDE SEQUENCE [LARGE SCALE GENOMIC DNA]</scope>
</reference>
<gene>
    <name evidence="6" type="ORF">TBRA_LOCUS9817</name>
</gene>
<dbReference type="Gene3D" id="3.40.80.10">
    <property type="entry name" value="Peptidoglycan recognition protein-like"/>
    <property type="match status" value="1"/>
</dbReference>
<feature type="domain" description="N-acetylmuramoyl-L-alanine amidase" evidence="4">
    <location>
        <begin position="40"/>
        <end position="169"/>
    </location>
</feature>
<evidence type="ECO:0000256" key="3">
    <source>
        <dbReference type="ARBA" id="ARBA00022859"/>
    </source>
</evidence>
<dbReference type="Pfam" id="PF01510">
    <property type="entry name" value="Amidase_2"/>
    <property type="match status" value="1"/>
</dbReference>
<dbReference type="SMART" id="SM00701">
    <property type="entry name" value="PGRP"/>
    <property type="match status" value="1"/>
</dbReference>
<protein>
    <recommendedName>
        <fullName evidence="8">Peptidoglycan recognition protein family domain-containing protein</fullName>
    </recommendedName>
</protein>
<keyword evidence="2" id="KW-0399">Innate immunity</keyword>
<dbReference type="InterPro" id="IPR006619">
    <property type="entry name" value="PGRP_domain_met/bac"/>
</dbReference>
<dbReference type="SUPFAM" id="SSF55846">
    <property type="entry name" value="N-acetylmuramoyl-L-alanine amidase-like"/>
    <property type="match status" value="1"/>
</dbReference>
<dbReference type="PANTHER" id="PTHR11022:SF41">
    <property type="entry name" value="PEPTIDOGLYCAN-RECOGNITION PROTEIN LC-RELATED"/>
    <property type="match status" value="1"/>
</dbReference>
<evidence type="ECO:0000313" key="6">
    <source>
        <dbReference type="EMBL" id="CAB0038022.1"/>
    </source>
</evidence>
<organism evidence="6 7">
    <name type="scientific">Trichogramma brassicae</name>
    <dbReference type="NCBI Taxonomy" id="86971"/>
    <lineage>
        <taxon>Eukaryota</taxon>
        <taxon>Metazoa</taxon>
        <taxon>Ecdysozoa</taxon>
        <taxon>Arthropoda</taxon>
        <taxon>Hexapoda</taxon>
        <taxon>Insecta</taxon>
        <taxon>Pterygota</taxon>
        <taxon>Neoptera</taxon>
        <taxon>Endopterygota</taxon>
        <taxon>Hymenoptera</taxon>
        <taxon>Apocrita</taxon>
        <taxon>Proctotrupomorpha</taxon>
        <taxon>Chalcidoidea</taxon>
        <taxon>Trichogrammatidae</taxon>
        <taxon>Trichogramma</taxon>
    </lineage>
</organism>
<keyword evidence="7" id="KW-1185">Reference proteome</keyword>
<accession>A0A6H5IQH5</accession>